<evidence type="ECO:0000256" key="9">
    <source>
        <dbReference type="RuleBase" id="RU369079"/>
    </source>
</evidence>
<evidence type="ECO:0000313" key="12">
    <source>
        <dbReference type="Proteomes" id="UP000192936"/>
    </source>
</evidence>
<feature type="transmembrane region" description="Helical" evidence="9">
    <location>
        <begin position="12"/>
        <end position="33"/>
    </location>
</feature>
<feature type="transmembrane region" description="Helical" evidence="9">
    <location>
        <begin position="119"/>
        <end position="141"/>
    </location>
</feature>
<evidence type="ECO:0000256" key="5">
    <source>
        <dbReference type="ARBA" id="ARBA00022692"/>
    </source>
</evidence>
<dbReference type="InterPro" id="IPR007387">
    <property type="entry name" value="TRAP_DctQ"/>
</dbReference>
<accession>A0A1X7FBA4</accession>
<comment type="similarity">
    <text evidence="8 9">Belongs to the TRAP transporter small permease family.</text>
</comment>
<evidence type="ECO:0000256" key="7">
    <source>
        <dbReference type="ARBA" id="ARBA00023136"/>
    </source>
</evidence>
<dbReference type="OrthoDB" id="7843639at2"/>
<comment type="subcellular location">
    <subcellularLocation>
        <location evidence="1 9">Cell inner membrane</location>
        <topology evidence="1 9">Multi-pass membrane protein</topology>
    </subcellularLocation>
</comment>
<feature type="transmembrane region" description="Helical" evidence="9">
    <location>
        <begin position="39"/>
        <end position="60"/>
    </location>
</feature>
<feature type="transmembrane region" description="Helical" evidence="9">
    <location>
        <begin position="81"/>
        <end position="99"/>
    </location>
</feature>
<evidence type="ECO:0000256" key="6">
    <source>
        <dbReference type="ARBA" id="ARBA00022989"/>
    </source>
</evidence>
<evidence type="ECO:0000256" key="2">
    <source>
        <dbReference type="ARBA" id="ARBA00022448"/>
    </source>
</evidence>
<gene>
    <name evidence="11" type="ORF">SAMN02982917_2417</name>
</gene>
<keyword evidence="3" id="KW-1003">Cell membrane</keyword>
<evidence type="ECO:0000256" key="4">
    <source>
        <dbReference type="ARBA" id="ARBA00022519"/>
    </source>
</evidence>
<evidence type="ECO:0000256" key="1">
    <source>
        <dbReference type="ARBA" id="ARBA00004429"/>
    </source>
</evidence>
<evidence type="ECO:0000256" key="3">
    <source>
        <dbReference type="ARBA" id="ARBA00022475"/>
    </source>
</evidence>
<dbReference type="AlphaFoldDB" id="A0A1X7FBA4"/>
<evidence type="ECO:0000259" key="10">
    <source>
        <dbReference type="Pfam" id="PF04290"/>
    </source>
</evidence>
<keyword evidence="7 9" id="KW-0472">Membrane</keyword>
<dbReference type="InterPro" id="IPR055348">
    <property type="entry name" value="DctQ"/>
</dbReference>
<dbReference type="GO" id="GO:0022857">
    <property type="term" value="F:transmembrane transporter activity"/>
    <property type="evidence" value="ECO:0007669"/>
    <property type="project" value="UniProtKB-UniRule"/>
</dbReference>
<name>A0A1X7FBA4_9PROT</name>
<keyword evidence="2 9" id="KW-0813">Transport</keyword>
<dbReference type="PANTHER" id="PTHR35011:SF2">
    <property type="entry name" value="2,3-DIKETO-L-GULONATE TRAP TRANSPORTER SMALL PERMEASE PROTEIN YIAM"/>
    <property type="match status" value="1"/>
</dbReference>
<dbReference type="Pfam" id="PF04290">
    <property type="entry name" value="DctQ"/>
    <property type="match status" value="1"/>
</dbReference>
<organism evidence="11 12">
    <name type="scientific">Azospirillum oryzae</name>
    <dbReference type="NCBI Taxonomy" id="286727"/>
    <lineage>
        <taxon>Bacteria</taxon>
        <taxon>Pseudomonadati</taxon>
        <taxon>Pseudomonadota</taxon>
        <taxon>Alphaproteobacteria</taxon>
        <taxon>Rhodospirillales</taxon>
        <taxon>Azospirillaceae</taxon>
        <taxon>Azospirillum</taxon>
    </lineage>
</organism>
<comment type="subunit">
    <text evidence="9">The complex comprises the extracytoplasmic solute receptor protein and the two transmembrane proteins.</text>
</comment>
<evidence type="ECO:0000256" key="8">
    <source>
        <dbReference type="ARBA" id="ARBA00038436"/>
    </source>
</evidence>
<comment type="function">
    <text evidence="9">Part of the tripartite ATP-independent periplasmic (TRAP) transport system.</text>
</comment>
<protein>
    <recommendedName>
        <fullName evidence="9">TRAP transporter small permease protein</fullName>
    </recommendedName>
</protein>
<keyword evidence="4 9" id="KW-0997">Cell inner membrane</keyword>
<feature type="domain" description="Tripartite ATP-independent periplasmic transporters DctQ component" evidence="10">
    <location>
        <begin position="20"/>
        <end position="144"/>
    </location>
</feature>
<evidence type="ECO:0000313" key="11">
    <source>
        <dbReference type="EMBL" id="SMF48915.1"/>
    </source>
</evidence>
<dbReference type="Proteomes" id="UP000192936">
    <property type="component" value="Unassembled WGS sequence"/>
</dbReference>
<dbReference type="RefSeq" id="WP_085085573.1">
    <property type="nucleotide sequence ID" value="NZ_FXAK01000005.1"/>
</dbReference>
<dbReference type="EMBL" id="FXAK01000005">
    <property type="protein sequence ID" value="SMF48915.1"/>
    <property type="molecule type" value="Genomic_DNA"/>
</dbReference>
<keyword evidence="5 9" id="KW-0812">Transmembrane</keyword>
<dbReference type="PANTHER" id="PTHR35011">
    <property type="entry name" value="2,3-DIKETO-L-GULONATE TRAP TRANSPORTER SMALL PERMEASE PROTEIN YIAM"/>
    <property type="match status" value="1"/>
</dbReference>
<dbReference type="GO" id="GO:0015740">
    <property type="term" value="P:C4-dicarboxylate transport"/>
    <property type="evidence" value="ECO:0007669"/>
    <property type="project" value="TreeGrafter"/>
</dbReference>
<keyword evidence="6 9" id="KW-1133">Transmembrane helix</keyword>
<dbReference type="GO" id="GO:0005886">
    <property type="term" value="C:plasma membrane"/>
    <property type="evidence" value="ECO:0007669"/>
    <property type="project" value="UniProtKB-SubCell"/>
</dbReference>
<reference evidence="11 12" key="1">
    <citation type="submission" date="2017-04" db="EMBL/GenBank/DDBJ databases">
        <authorList>
            <person name="Afonso C.L."/>
            <person name="Miller P.J."/>
            <person name="Scott M.A."/>
            <person name="Spackman E."/>
            <person name="Goraichik I."/>
            <person name="Dimitrov K.M."/>
            <person name="Suarez D.L."/>
            <person name="Swayne D.E."/>
        </authorList>
    </citation>
    <scope>NUCLEOTIDE SEQUENCE [LARGE SCALE GENOMIC DNA]</scope>
    <source>
        <strain evidence="11 12">A2P</strain>
    </source>
</reference>
<dbReference type="STRING" id="286727.SAMN02982917_2417"/>
<sequence length="172" mass="18887">MKSLYVKAETVLATTLLAVIVLLVFVAGISRWFGYPLVWSVDVAQLLFAWASFLGADLALRKHAHIGIDYLVKRLPPRVRAILDILLALLVLAFLLTMAVKGYQLTMLNLERQFGDSGISYAFVTSAVPVGCLLLSFTLLGQTMAAIGRLRRTPRPIFNTPSEVPAAEEVMP</sequence>
<proteinExistence type="inferred from homology"/>